<reference evidence="2" key="1">
    <citation type="submission" date="2016-01" db="EMBL/GenBank/DDBJ databases">
        <authorList>
            <person name="Shapiro L."/>
        </authorList>
    </citation>
    <scope>NUCLEOTIDE SEQUENCE [LARGE SCALE GENOMIC DNA]</scope>
    <source>
        <strain evidence="2">MDcuke</strain>
    </source>
</reference>
<protein>
    <submittedName>
        <fullName evidence="1">Uncharacterized protein</fullName>
    </submittedName>
</protein>
<dbReference type="AlphaFoldDB" id="A0A345CUQ5"/>
<sequence>MCNPQLNDALNISPNFSGRLVLHFMNGELDSCCQIQPGEFIASLTAFIEVARAAGFAVTPTKKIGE</sequence>
<dbReference type="EMBL" id="CP013970">
    <property type="protein sequence ID" value="AXF77172.1"/>
    <property type="molecule type" value="Genomic_DNA"/>
</dbReference>
<gene>
    <name evidence="1" type="ORF">AV903_15885</name>
</gene>
<name>A0A345CUQ5_9GAMM</name>
<evidence type="ECO:0000313" key="1">
    <source>
        <dbReference type="EMBL" id="AXF77172.1"/>
    </source>
</evidence>
<accession>A0A345CUQ5</accession>
<proteinExistence type="predicted"/>
<evidence type="ECO:0000313" key="2">
    <source>
        <dbReference type="Proteomes" id="UP000264980"/>
    </source>
</evidence>
<dbReference type="Proteomes" id="UP000264980">
    <property type="component" value="Chromosome"/>
</dbReference>
<organism evidence="1 2">
    <name type="scientific">Erwinia tracheiphila</name>
    <dbReference type="NCBI Taxonomy" id="65700"/>
    <lineage>
        <taxon>Bacteria</taxon>
        <taxon>Pseudomonadati</taxon>
        <taxon>Pseudomonadota</taxon>
        <taxon>Gammaproteobacteria</taxon>
        <taxon>Enterobacterales</taxon>
        <taxon>Erwiniaceae</taxon>
        <taxon>Erwinia</taxon>
    </lineage>
</organism>